<evidence type="ECO:0000256" key="1">
    <source>
        <dbReference type="SAM" id="MobiDB-lite"/>
    </source>
</evidence>
<feature type="non-terminal residue" evidence="2">
    <location>
        <position position="137"/>
    </location>
</feature>
<sequence>AKDDKYRAKDGVDDIEYKKSVPDDLRTATFAEEPENVNQFDEPNAIGNRETASLKLSKPEIAEKVNTTGKNALQVSDNKIQTPHMDTHEQPDKKYNERLKQSGTKGTDVEIPIEKEEDAMSIPEKTENSGRGTGRQS</sequence>
<reference evidence="2" key="1">
    <citation type="submission" date="2022-11" db="EMBL/GenBank/DDBJ databases">
        <title>Centuries of genome instability and evolution in soft-shell clam transmissible cancer (bioRxiv).</title>
        <authorList>
            <person name="Hart S.F.M."/>
            <person name="Yonemitsu M.A."/>
            <person name="Giersch R.M."/>
            <person name="Beal B.F."/>
            <person name="Arriagada G."/>
            <person name="Davis B.W."/>
            <person name="Ostrander E.A."/>
            <person name="Goff S.P."/>
            <person name="Metzger M.J."/>
        </authorList>
    </citation>
    <scope>NUCLEOTIDE SEQUENCE</scope>
    <source>
        <strain evidence="2">MELC-2E11</strain>
        <tissue evidence="2">Siphon/mantle</tissue>
    </source>
</reference>
<keyword evidence="3" id="KW-1185">Reference proteome</keyword>
<feature type="compositionally biased region" description="Polar residues" evidence="1">
    <location>
        <begin position="67"/>
        <end position="81"/>
    </location>
</feature>
<feature type="compositionally biased region" description="Basic and acidic residues" evidence="1">
    <location>
        <begin position="85"/>
        <end position="100"/>
    </location>
</feature>
<evidence type="ECO:0000313" key="3">
    <source>
        <dbReference type="Proteomes" id="UP001164746"/>
    </source>
</evidence>
<evidence type="ECO:0000313" key="2">
    <source>
        <dbReference type="EMBL" id="WAR21238.1"/>
    </source>
</evidence>
<proteinExistence type="predicted"/>
<gene>
    <name evidence="2" type="ORF">MAR_015212</name>
</gene>
<organism evidence="2 3">
    <name type="scientific">Mya arenaria</name>
    <name type="common">Soft-shell clam</name>
    <dbReference type="NCBI Taxonomy" id="6604"/>
    <lineage>
        <taxon>Eukaryota</taxon>
        <taxon>Metazoa</taxon>
        <taxon>Spiralia</taxon>
        <taxon>Lophotrochozoa</taxon>
        <taxon>Mollusca</taxon>
        <taxon>Bivalvia</taxon>
        <taxon>Autobranchia</taxon>
        <taxon>Heteroconchia</taxon>
        <taxon>Euheterodonta</taxon>
        <taxon>Imparidentia</taxon>
        <taxon>Neoheterodontei</taxon>
        <taxon>Myida</taxon>
        <taxon>Myoidea</taxon>
        <taxon>Myidae</taxon>
        <taxon>Mya</taxon>
    </lineage>
</organism>
<dbReference type="EMBL" id="CP111023">
    <property type="protein sequence ID" value="WAR21238.1"/>
    <property type="molecule type" value="Genomic_DNA"/>
</dbReference>
<feature type="region of interest" description="Disordered" evidence="1">
    <location>
        <begin position="67"/>
        <end position="137"/>
    </location>
</feature>
<name>A0ABY7FGD8_MYAAR</name>
<accession>A0ABY7FGD8</accession>
<protein>
    <submittedName>
        <fullName evidence="2">Uncharacterized protein</fullName>
    </submittedName>
</protein>
<dbReference type="Proteomes" id="UP001164746">
    <property type="component" value="Chromosome 12"/>
</dbReference>